<evidence type="ECO:0000259" key="3">
    <source>
        <dbReference type="PROSITE" id="PS50137"/>
    </source>
</evidence>
<reference evidence="4" key="1">
    <citation type="journal article" date="2022" name="New Phytol.">
        <title>Evolutionary transition to the ectomycorrhizal habit in the genomes of a hyperdiverse lineage of mushroom-forming fungi.</title>
        <authorList>
            <person name="Looney B."/>
            <person name="Miyauchi S."/>
            <person name="Morin E."/>
            <person name="Drula E."/>
            <person name="Courty P.E."/>
            <person name="Kohler A."/>
            <person name="Kuo A."/>
            <person name="LaButti K."/>
            <person name="Pangilinan J."/>
            <person name="Lipzen A."/>
            <person name="Riley R."/>
            <person name="Andreopoulos W."/>
            <person name="He G."/>
            <person name="Johnson J."/>
            <person name="Nolan M."/>
            <person name="Tritt A."/>
            <person name="Barry K.W."/>
            <person name="Grigoriev I.V."/>
            <person name="Nagy L.G."/>
            <person name="Hibbett D."/>
            <person name="Henrissat B."/>
            <person name="Matheny P.B."/>
            <person name="Labbe J."/>
            <person name="Martin F.M."/>
        </authorList>
    </citation>
    <scope>NUCLEOTIDE SEQUENCE</scope>
    <source>
        <strain evidence="4">BPL690</strain>
    </source>
</reference>
<organism evidence="4 5">
    <name type="scientific">Multifurca ochricompacta</name>
    <dbReference type="NCBI Taxonomy" id="376703"/>
    <lineage>
        <taxon>Eukaryota</taxon>
        <taxon>Fungi</taxon>
        <taxon>Dikarya</taxon>
        <taxon>Basidiomycota</taxon>
        <taxon>Agaricomycotina</taxon>
        <taxon>Agaricomycetes</taxon>
        <taxon>Russulales</taxon>
        <taxon>Russulaceae</taxon>
        <taxon>Multifurca</taxon>
    </lineage>
</organism>
<evidence type="ECO:0000256" key="2">
    <source>
        <dbReference type="SAM" id="Phobius"/>
    </source>
</evidence>
<evidence type="ECO:0000256" key="1">
    <source>
        <dbReference type="PROSITE-ProRule" id="PRU00266"/>
    </source>
</evidence>
<feature type="domain" description="DRBM" evidence="3">
    <location>
        <begin position="163"/>
        <end position="206"/>
    </location>
</feature>
<dbReference type="PROSITE" id="PS50137">
    <property type="entry name" value="DS_RBD"/>
    <property type="match status" value="1"/>
</dbReference>
<keyword evidence="2" id="KW-1133">Transmembrane helix</keyword>
<gene>
    <name evidence="4" type="ORF">B0F90DRAFT_1832509</name>
</gene>
<keyword evidence="2" id="KW-0812">Transmembrane</keyword>
<dbReference type="InterPro" id="IPR014720">
    <property type="entry name" value="dsRBD_dom"/>
</dbReference>
<keyword evidence="5" id="KW-1185">Reference proteome</keyword>
<dbReference type="EMBL" id="WTXG01000001">
    <property type="protein sequence ID" value="KAI0308077.1"/>
    <property type="molecule type" value="Genomic_DNA"/>
</dbReference>
<sequence length="209" mass="23405">MVPRGQPPPSIYDRYSWLRRRVQRPLYARLVVHAPDWEVLLLFPPFDPSGEAAEFMTSPPDVHSYEYPVIVHITVHRLLQLGVFYLTSLVIVASAVWIWLPLRGWVAQRNTLTSGCTLDRYFYNMPPATGTIALNNCTGHHMKAILQAKGKLASLSWYDTSAGPAHAPEWTSACKIDGKAISSGKGTHKHISRDCAAELALAILMREWA</sequence>
<comment type="caution">
    <text evidence="4">The sequence shown here is derived from an EMBL/GenBank/DDBJ whole genome shotgun (WGS) entry which is preliminary data.</text>
</comment>
<accession>A0AAD4MGA6</accession>
<evidence type="ECO:0000313" key="5">
    <source>
        <dbReference type="Proteomes" id="UP001203297"/>
    </source>
</evidence>
<keyword evidence="1" id="KW-0694">RNA-binding</keyword>
<dbReference type="Pfam" id="PF00035">
    <property type="entry name" value="dsrm"/>
    <property type="match status" value="1"/>
</dbReference>
<keyword evidence="2" id="KW-0472">Membrane</keyword>
<feature type="transmembrane region" description="Helical" evidence="2">
    <location>
        <begin position="78"/>
        <end position="100"/>
    </location>
</feature>
<evidence type="ECO:0000313" key="4">
    <source>
        <dbReference type="EMBL" id="KAI0308077.1"/>
    </source>
</evidence>
<dbReference type="Gene3D" id="3.30.160.20">
    <property type="match status" value="1"/>
</dbReference>
<name>A0AAD4MGA6_9AGAM</name>
<dbReference type="GO" id="GO:0003723">
    <property type="term" value="F:RNA binding"/>
    <property type="evidence" value="ECO:0007669"/>
    <property type="project" value="UniProtKB-UniRule"/>
</dbReference>
<dbReference type="Proteomes" id="UP001203297">
    <property type="component" value="Unassembled WGS sequence"/>
</dbReference>
<protein>
    <recommendedName>
        <fullName evidence="3">DRBM domain-containing protein</fullName>
    </recommendedName>
</protein>
<dbReference type="AlphaFoldDB" id="A0AAD4MGA6"/>
<proteinExistence type="predicted"/>
<dbReference type="SUPFAM" id="SSF54768">
    <property type="entry name" value="dsRNA-binding domain-like"/>
    <property type="match status" value="1"/>
</dbReference>